<reference evidence="1" key="2">
    <citation type="submission" date="2023-02" db="EMBL/GenBank/DDBJ databases">
        <authorList>
            <person name="Rayyan A."/>
            <person name="Meyer T."/>
            <person name="Kyndt J.A."/>
        </authorList>
    </citation>
    <scope>NUCLEOTIDE SEQUENCE</scope>
    <source>
        <strain evidence="1">DSM 9987</strain>
    </source>
</reference>
<name>A0ABT5JIP3_RHOTP</name>
<keyword evidence="2" id="KW-1185">Reference proteome</keyword>
<dbReference type="Proteomes" id="UP001165652">
    <property type="component" value="Unassembled WGS sequence"/>
</dbReference>
<evidence type="ECO:0000313" key="2">
    <source>
        <dbReference type="Proteomes" id="UP001165652"/>
    </source>
</evidence>
<dbReference type="PANTHER" id="PTHR34504:SF2">
    <property type="entry name" value="UPF0150 PROTEIN SSL0259"/>
    <property type="match status" value="1"/>
</dbReference>
<dbReference type="EMBL" id="JAQQLI010000071">
    <property type="protein sequence ID" value="MDC7789397.1"/>
    <property type="molecule type" value="Genomic_DNA"/>
</dbReference>
<dbReference type="PANTHER" id="PTHR34504">
    <property type="entry name" value="ANTITOXIN HICB"/>
    <property type="match status" value="1"/>
</dbReference>
<dbReference type="Gene3D" id="3.30.160.250">
    <property type="match status" value="1"/>
</dbReference>
<accession>A0ABT5JIP3</accession>
<dbReference type="InterPro" id="IPR035069">
    <property type="entry name" value="TTHA1013/TTHA0281-like"/>
</dbReference>
<protein>
    <submittedName>
        <fullName evidence="1">Type II toxin-antitoxin system HicB family antitoxin</fullName>
    </submittedName>
</protein>
<reference evidence="1" key="1">
    <citation type="journal article" date="2023" name="Microbiol Resour">
        <title>Genome Sequences of Rhodoplanes serenus and Two Thermotolerant Strains, Rhodoplanes tepidamans and 'Rhodoplanes cryptolactis,' Further Refine the Genus.</title>
        <authorList>
            <person name="Rayyan A.A."/>
            <person name="Kyndt J.A."/>
        </authorList>
    </citation>
    <scope>NUCLEOTIDE SEQUENCE</scope>
    <source>
        <strain evidence="1">DSM 9987</strain>
    </source>
</reference>
<dbReference type="SUPFAM" id="SSF143100">
    <property type="entry name" value="TTHA1013/TTHA0281-like"/>
    <property type="match status" value="1"/>
</dbReference>
<dbReference type="RefSeq" id="WP_272780223.1">
    <property type="nucleotide sequence ID" value="NZ_JAQQLI010000071.1"/>
</dbReference>
<evidence type="ECO:0000313" key="1">
    <source>
        <dbReference type="EMBL" id="MDC7789397.1"/>
    </source>
</evidence>
<organism evidence="1 2">
    <name type="scientific">Rhodoplanes tepidamans</name>
    <name type="common">Rhodoplanes cryptolactis</name>
    <dbReference type="NCBI Taxonomy" id="200616"/>
    <lineage>
        <taxon>Bacteria</taxon>
        <taxon>Pseudomonadati</taxon>
        <taxon>Pseudomonadota</taxon>
        <taxon>Alphaproteobacteria</taxon>
        <taxon>Hyphomicrobiales</taxon>
        <taxon>Nitrobacteraceae</taxon>
        <taxon>Rhodoplanes</taxon>
    </lineage>
</organism>
<sequence>MNRYAIVVTWSDEDGAWIAEAPDLEPCAAHGPTPEAAVAELRVAMEAWLDVARENGLPIPPPRYRPGIAAAE</sequence>
<comment type="caution">
    <text evidence="1">The sequence shown here is derived from an EMBL/GenBank/DDBJ whole genome shotgun (WGS) entry which is preliminary data.</text>
</comment>
<dbReference type="InterPro" id="IPR051404">
    <property type="entry name" value="TA_system_antitoxin"/>
</dbReference>
<gene>
    <name evidence="1" type="ORF">PQJ73_27260</name>
</gene>
<proteinExistence type="predicted"/>